<dbReference type="EMBL" id="BSYO01000034">
    <property type="protein sequence ID" value="GMH28475.1"/>
    <property type="molecule type" value="Genomic_DNA"/>
</dbReference>
<dbReference type="AlphaFoldDB" id="A0AAD3TEF8"/>
<accession>A0AAD3TEF8</accession>
<sequence>MPGASHLTMAQSSCLNGGMRNESDIIEEILSVAQASQDLIYQSDEAAGMNAYAHYYPISYDTASWEATTTRFIEIGDANECKSERMVDYSDLVVFPADRNHELVRVRTNQPKY</sequence>
<evidence type="ECO:0000313" key="2">
    <source>
        <dbReference type="Proteomes" id="UP001279734"/>
    </source>
</evidence>
<reference evidence="1" key="1">
    <citation type="submission" date="2023-05" db="EMBL/GenBank/DDBJ databases">
        <title>Nepenthes gracilis genome sequencing.</title>
        <authorList>
            <person name="Fukushima K."/>
        </authorList>
    </citation>
    <scope>NUCLEOTIDE SEQUENCE</scope>
    <source>
        <strain evidence="1">SING2019-196</strain>
    </source>
</reference>
<name>A0AAD3TEF8_NEPGR</name>
<proteinExistence type="predicted"/>
<dbReference type="Proteomes" id="UP001279734">
    <property type="component" value="Unassembled WGS sequence"/>
</dbReference>
<comment type="caution">
    <text evidence="1">The sequence shown here is derived from an EMBL/GenBank/DDBJ whole genome shotgun (WGS) entry which is preliminary data.</text>
</comment>
<gene>
    <name evidence="1" type="ORF">Nepgr_030318</name>
</gene>
<keyword evidence="2" id="KW-1185">Reference proteome</keyword>
<evidence type="ECO:0000313" key="1">
    <source>
        <dbReference type="EMBL" id="GMH28475.1"/>
    </source>
</evidence>
<protein>
    <submittedName>
        <fullName evidence="1">Uncharacterized protein</fullName>
    </submittedName>
</protein>
<organism evidence="1 2">
    <name type="scientific">Nepenthes gracilis</name>
    <name type="common">Slender pitcher plant</name>
    <dbReference type="NCBI Taxonomy" id="150966"/>
    <lineage>
        <taxon>Eukaryota</taxon>
        <taxon>Viridiplantae</taxon>
        <taxon>Streptophyta</taxon>
        <taxon>Embryophyta</taxon>
        <taxon>Tracheophyta</taxon>
        <taxon>Spermatophyta</taxon>
        <taxon>Magnoliopsida</taxon>
        <taxon>eudicotyledons</taxon>
        <taxon>Gunneridae</taxon>
        <taxon>Pentapetalae</taxon>
        <taxon>Caryophyllales</taxon>
        <taxon>Nepenthaceae</taxon>
        <taxon>Nepenthes</taxon>
    </lineage>
</organism>